<feature type="non-terminal residue" evidence="1">
    <location>
        <position position="1"/>
    </location>
</feature>
<dbReference type="EMBL" id="CAJNOK010004424">
    <property type="protein sequence ID" value="CAF0937243.1"/>
    <property type="molecule type" value="Genomic_DNA"/>
</dbReference>
<evidence type="ECO:0000313" key="3">
    <source>
        <dbReference type="Proteomes" id="UP000677228"/>
    </source>
</evidence>
<proteinExistence type="predicted"/>
<comment type="caution">
    <text evidence="1">The sequence shown here is derived from an EMBL/GenBank/DDBJ whole genome shotgun (WGS) entry which is preliminary data.</text>
</comment>
<dbReference type="AlphaFoldDB" id="A0A8S2DCS9"/>
<sequence>VHIPEPEAEQNKNDEEPFETTIIYERDGEQINRLILEANREKLNFYVRKLIDVIYDETEFINLDPLTVKQNEGYLLIKEAVRSRFKLDEQALNKE</sequence>
<organism evidence="1 3">
    <name type="scientific">Didymodactylos carnosus</name>
    <dbReference type="NCBI Taxonomy" id="1234261"/>
    <lineage>
        <taxon>Eukaryota</taxon>
        <taxon>Metazoa</taxon>
        <taxon>Spiralia</taxon>
        <taxon>Gnathifera</taxon>
        <taxon>Rotifera</taxon>
        <taxon>Eurotatoria</taxon>
        <taxon>Bdelloidea</taxon>
        <taxon>Philodinida</taxon>
        <taxon>Philodinidae</taxon>
        <taxon>Didymodactylos</taxon>
    </lineage>
</organism>
<name>A0A8S2DCS9_9BILA</name>
<dbReference type="Proteomes" id="UP000677228">
    <property type="component" value="Unassembled WGS sequence"/>
</dbReference>
<reference evidence="1" key="1">
    <citation type="submission" date="2021-02" db="EMBL/GenBank/DDBJ databases">
        <authorList>
            <person name="Nowell W R."/>
        </authorList>
    </citation>
    <scope>NUCLEOTIDE SEQUENCE</scope>
</reference>
<dbReference type="EMBL" id="CAJOBA010004428">
    <property type="protein sequence ID" value="CAF3712734.1"/>
    <property type="molecule type" value="Genomic_DNA"/>
</dbReference>
<protein>
    <submittedName>
        <fullName evidence="1">Uncharacterized protein</fullName>
    </submittedName>
</protein>
<evidence type="ECO:0000313" key="2">
    <source>
        <dbReference type="EMBL" id="CAF3712734.1"/>
    </source>
</evidence>
<dbReference type="Proteomes" id="UP000682733">
    <property type="component" value="Unassembled WGS sequence"/>
</dbReference>
<accession>A0A8S2DCS9</accession>
<evidence type="ECO:0000313" key="1">
    <source>
        <dbReference type="EMBL" id="CAF0937243.1"/>
    </source>
</evidence>
<gene>
    <name evidence="1" type="ORF">OVA965_LOCUS11445</name>
    <name evidence="2" type="ORF">TMI583_LOCUS11446</name>
</gene>